<organism evidence="1 2">
    <name type="scientific">Stutzerimonas azotifigens</name>
    <dbReference type="NCBI Taxonomy" id="291995"/>
    <lineage>
        <taxon>Bacteria</taxon>
        <taxon>Pseudomonadati</taxon>
        <taxon>Pseudomonadota</taxon>
        <taxon>Gammaproteobacteria</taxon>
        <taxon>Pseudomonadales</taxon>
        <taxon>Pseudomonadaceae</taxon>
        <taxon>Stutzerimonas</taxon>
    </lineage>
</organism>
<dbReference type="Proteomes" id="UP000786387">
    <property type="component" value="Unassembled WGS sequence"/>
</dbReference>
<protein>
    <submittedName>
        <fullName evidence="1">DUF2790 domain-containing protein</fullName>
    </submittedName>
</protein>
<reference evidence="1 2" key="1">
    <citation type="submission" date="2020-02" db="EMBL/GenBank/DDBJ databases">
        <title>Synteny-based analysis reveals conserved mechanism for high triclosan tolerance in Pseudomonas, as well as instances of horizontal transfer.</title>
        <authorList>
            <person name="Mcfarland A.G."/>
            <person name="Bertucci H.K."/>
            <person name="Litmann E."/>
            <person name="Shen J."/>
            <person name="Huttenhower C."/>
            <person name="Hartmann E.M."/>
        </authorList>
    </citation>
    <scope>NUCLEOTIDE SEQUENCE [LARGE SCALE GENOMIC DNA]</scope>
    <source>
        <strain evidence="1 2">115A1</strain>
    </source>
</reference>
<dbReference type="Gene3D" id="2.30.140.50">
    <property type="entry name" value="Protein of unknown function DUF2790"/>
    <property type="match status" value="1"/>
</dbReference>
<sequence length="66" mass="7167">MAAVSLPSLAEDAHTYHYGDHLDVAKVVSIQNPEGCEVGSSTMVYLDSQGVRHTLKYLRTGSQCND</sequence>
<dbReference type="EMBL" id="JAAMRF010000007">
    <property type="protein sequence ID" value="MBA1274518.1"/>
    <property type="molecule type" value="Genomic_DNA"/>
</dbReference>
<comment type="caution">
    <text evidence="1">The sequence shown here is derived from an EMBL/GenBank/DDBJ whole genome shotgun (WGS) entry which is preliminary data.</text>
</comment>
<accession>A0ABR5Z2X3</accession>
<evidence type="ECO:0000313" key="2">
    <source>
        <dbReference type="Proteomes" id="UP000786387"/>
    </source>
</evidence>
<name>A0ABR5Z2X3_9GAMM</name>
<proteinExistence type="predicted"/>
<gene>
    <name evidence="1" type="ORF">G7026_14235</name>
</gene>
<evidence type="ECO:0000313" key="1">
    <source>
        <dbReference type="EMBL" id="MBA1274518.1"/>
    </source>
</evidence>
<keyword evidence="2" id="KW-1185">Reference proteome</keyword>
<dbReference type="InterPro" id="IPR021245">
    <property type="entry name" value="DUF2790"/>
</dbReference>
<dbReference type="Pfam" id="PF10976">
    <property type="entry name" value="DUF2790"/>
    <property type="match status" value="1"/>
</dbReference>